<dbReference type="OrthoDB" id="197445at2759"/>
<name>A0A9W7C2L2_9STRA</name>
<keyword evidence="3" id="KW-1185">Reference proteome</keyword>
<gene>
    <name evidence="2" type="ORF">TrST_g8793</name>
</gene>
<feature type="coiled-coil region" evidence="1">
    <location>
        <begin position="157"/>
        <end position="208"/>
    </location>
</feature>
<organism evidence="2 3">
    <name type="scientific">Triparma strigata</name>
    <dbReference type="NCBI Taxonomy" id="1606541"/>
    <lineage>
        <taxon>Eukaryota</taxon>
        <taxon>Sar</taxon>
        <taxon>Stramenopiles</taxon>
        <taxon>Ochrophyta</taxon>
        <taxon>Bolidophyceae</taxon>
        <taxon>Parmales</taxon>
        <taxon>Triparmaceae</taxon>
        <taxon>Triparma</taxon>
    </lineage>
</organism>
<dbReference type="AlphaFoldDB" id="A0A9W7C2L2"/>
<protein>
    <submittedName>
        <fullName evidence="2">Uncharacterized protein</fullName>
    </submittedName>
</protein>
<comment type="caution">
    <text evidence="2">The sequence shown here is derived from an EMBL/GenBank/DDBJ whole genome shotgun (WGS) entry which is preliminary data.</text>
</comment>
<proteinExistence type="predicted"/>
<evidence type="ECO:0000313" key="3">
    <source>
        <dbReference type="Proteomes" id="UP001165085"/>
    </source>
</evidence>
<accession>A0A9W7C2L2</accession>
<reference evidence="3" key="1">
    <citation type="journal article" date="2023" name="Commun. Biol.">
        <title>Genome analysis of Parmales, the sister group of diatoms, reveals the evolutionary specialization of diatoms from phago-mixotrophs to photoautotrophs.</title>
        <authorList>
            <person name="Ban H."/>
            <person name="Sato S."/>
            <person name="Yoshikawa S."/>
            <person name="Yamada K."/>
            <person name="Nakamura Y."/>
            <person name="Ichinomiya M."/>
            <person name="Sato N."/>
            <person name="Blanc-Mathieu R."/>
            <person name="Endo H."/>
            <person name="Kuwata A."/>
            <person name="Ogata H."/>
        </authorList>
    </citation>
    <scope>NUCLEOTIDE SEQUENCE [LARGE SCALE GENOMIC DNA]</scope>
    <source>
        <strain evidence="3">NIES 3701</strain>
    </source>
</reference>
<sequence>MMSAIEWKERRIPSLRFAMGLPRVLCELLPNRQKRLAESGEDWSGLRDLNRVTFEFEDPLVLTLVYHTLITKFEVSGLKNKFNTYIYYTYEQPPDIHMNIDLGDGWLCEVQLMFSSVLKIKKELHTYYDDIRATEPSVILSPLFDKPKSLTDFQKDEVDLLKQLIETNKEMEEMNAEAGIFESPEKKIQYLEEENAKLKQTLENIRLSGGWSL</sequence>
<evidence type="ECO:0000256" key="1">
    <source>
        <dbReference type="SAM" id="Coils"/>
    </source>
</evidence>
<keyword evidence="1" id="KW-0175">Coiled coil</keyword>
<dbReference type="Proteomes" id="UP001165085">
    <property type="component" value="Unassembled WGS sequence"/>
</dbReference>
<evidence type="ECO:0000313" key="2">
    <source>
        <dbReference type="EMBL" id="GMI02072.1"/>
    </source>
</evidence>
<dbReference type="EMBL" id="BRXY01000590">
    <property type="protein sequence ID" value="GMI02072.1"/>
    <property type="molecule type" value="Genomic_DNA"/>
</dbReference>